<organism evidence="7 8">
    <name type="scientific">Marchantia polymorpha</name>
    <name type="common">Common liverwort</name>
    <name type="synonym">Marchantia aquatica</name>
    <dbReference type="NCBI Taxonomy" id="3197"/>
    <lineage>
        <taxon>Eukaryota</taxon>
        <taxon>Viridiplantae</taxon>
        <taxon>Streptophyta</taxon>
        <taxon>Embryophyta</taxon>
        <taxon>Marchantiophyta</taxon>
        <taxon>Marchantiopsida</taxon>
        <taxon>Marchantiidae</taxon>
        <taxon>Marchantiales</taxon>
        <taxon>Marchantiaceae</taxon>
        <taxon>Marchantia</taxon>
    </lineage>
</organism>
<keyword evidence="2 5" id="KW-0812">Transmembrane</keyword>
<comment type="subcellular location">
    <subcellularLocation>
        <location evidence="1">Endomembrane system</location>
        <topology evidence="1">Multi-pass membrane protein</topology>
    </subcellularLocation>
</comment>
<dbReference type="AlphaFoldDB" id="A0A2R6X3H7"/>
<feature type="domain" description="DUF1232" evidence="6">
    <location>
        <begin position="27"/>
        <end position="63"/>
    </location>
</feature>
<evidence type="ECO:0000313" key="7">
    <source>
        <dbReference type="EMBL" id="PTQ40651.1"/>
    </source>
</evidence>
<keyword evidence="8" id="KW-1185">Reference proteome</keyword>
<keyword evidence="3 5" id="KW-1133">Transmembrane helix</keyword>
<evidence type="ECO:0000313" key="8">
    <source>
        <dbReference type="Proteomes" id="UP000244005"/>
    </source>
</evidence>
<dbReference type="GO" id="GO:0012505">
    <property type="term" value="C:endomembrane system"/>
    <property type="evidence" value="ECO:0007669"/>
    <property type="project" value="UniProtKB-SubCell"/>
</dbReference>
<evidence type="ECO:0000256" key="2">
    <source>
        <dbReference type="ARBA" id="ARBA00022692"/>
    </source>
</evidence>
<dbReference type="OrthoDB" id="9049620at2759"/>
<protein>
    <recommendedName>
        <fullName evidence="6">DUF1232 domain-containing protein</fullName>
    </recommendedName>
</protein>
<evidence type="ECO:0000256" key="5">
    <source>
        <dbReference type="SAM" id="Phobius"/>
    </source>
</evidence>
<feature type="transmembrane region" description="Helical" evidence="5">
    <location>
        <begin position="47"/>
        <end position="69"/>
    </location>
</feature>
<reference evidence="8" key="1">
    <citation type="journal article" date="2017" name="Cell">
        <title>Insights into land plant evolution garnered from the Marchantia polymorpha genome.</title>
        <authorList>
            <person name="Bowman J.L."/>
            <person name="Kohchi T."/>
            <person name="Yamato K.T."/>
            <person name="Jenkins J."/>
            <person name="Shu S."/>
            <person name="Ishizaki K."/>
            <person name="Yamaoka S."/>
            <person name="Nishihama R."/>
            <person name="Nakamura Y."/>
            <person name="Berger F."/>
            <person name="Adam C."/>
            <person name="Aki S.S."/>
            <person name="Althoff F."/>
            <person name="Araki T."/>
            <person name="Arteaga-Vazquez M.A."/>
            <person name="Balasubrmanian S."/>
            <person name="Barry K."/>
            <person name="Bauer D."/>
            <person name="Boehm C.R."/>
            <person name="Briginshaw L."/>
            <person name="Caballero-Perez J."/>
            <person name="Catarino B."/>
            <person name="Chen F."/>
            <person name="Chiyoda S."/>
            <person name="Chovatia M."/>
            <person name="Davies K.M."/>
            <person name="Delmans M."/>
            <person name="Demura T."/>
            <person name="Dierschke T."/>
            <person name="Dolan L."/>
            <person name="Dorantes-Acosta A.E."/>
            <person name="Eklund D.M."/>
            <person name="Florent S.N."/>
            <person name="Flores-Sandoval E."/>
            <person name="Fujiyama A."/>
            <person name="Fukuzawa H."/>
            <person name="Galik B."/>
            <person name="Grimanelli D."/>
            <person name="Grimwood J."/>
            <person name="Grossniklaus U."/>
            <person name="Hamada T."/>
            <person name="Haseloff J."/>
            <person name="Hetherington A.J."/>
            <person name="Higo A."/>
            <person name="Hirakawa Y."/>
            <person name="Hundley H.N."/>
            <person name="Ikeda Y."/>
            <person name="Inoue K."/>
            <person name="Inoue S.I."/>
            <person name="Ishida S."/>
            <person name="Jia Q."/>
            <person name="Kakita M."/>
            <person name="Kanazawa T."/>
            <person name="Kawai Y."/>
            <person name="Kawashima T."/>
            <person name="Kennedy M."/>
            <person name="Kinose K."/>
            <person name="Kinoshita T."/>
            <person name="Kohara Y."/>
            <person name="Koide E."/>
            <person name="Komatsu K."/>
            <person name="Kopischke S."/>
            <person name="Kubo M."/>
            <person name="Kyozuka J."/>
            <person name="Lagercrantz U."/>
            <person name="Lin S.S."/>
            <person name="Lindquist E."/>
            <person name="Lipzen A.M."/>
            <person name="Lu C.W."/>
            <person name="De Luna E."/>
            <person name="Martienssen R.A."/>
            <person name="Minamino N."/>
            <person name="Mizutani M."/>
            <person name="Mizutani M."/>
            <person name="Mochizuki N."/>
            <person name="Monte I."/>
            <person name="Mosher R."/>
            <person name="Nagasaki H."/>
            <person name="Nakagami H."/>
            <person name="Naramoto S."/>
            <person name="Nishitani K."/>
            <person name="Ohtani M."/>
            <person name="Okamoto T."/>
            <person name="Okumura M."/>
            <person name="Phillips J."/>
            <person name="Pollak B."/>
            <person name="Reinders A."/>
            <person name="Rovekamp M."/>
            <person name="Sano R."/>
            <person name="Sawa S."/>
            <person name="Schmid M.W."/>
            <person name="Shirakawa M."/>
            <person name="Solano R."/>
            <person name="Spunde A."/>
            <person name="Suetsugu N."/>
            <person name="Sugano S."/>
            <person name="Sugiyama A."/>
            <person name="Sun R."/>
            <person name="Suzuki Y."/>
            <person name="Takenaka M."/>
            <person name="Takezawa D."/>
            <person name="Tomogane H."/>
            <person name="Tsuzuki M."/>
            <person name="Ueda T."/>
            <person name="Umeda M."/>
            <person name="Ward J.M."/>
            <person name="Watanabe Y."/>
            <person name="Yazaki K."/>
            <person name="Yokoyama R."/>
            <person name="Yoshitake Y."/>
            <person name="Yotsui I."/>
            <person name="Zachgo S."/>
            <person name="Schmutz J."/>
        </authorList>
    </citation>
    <scope>NUCLEOTIDE SEQUENCE [LARGE SCALE GENOMIC DNA]</scope>
    <source>
        <strain evidence="8">Tak-1</strain>
    </source>
</reference>
<dbReference type="Gramene" id="Mp6g18010.1">
    <property type="protein sequence ID" value="Mp6g18010.1.cds1"/>
    <property type="gene ID" value="Mp6g18010"/>
</dbReference>
<evidence type="ECO:0000256" key="3">
    <source>
        <dbReference type="ARBA" id="ARBA00022989"/>
    </source>
</evidence>
<dbReference type="Pfam" id="PF06803">
    <property type="entry name" value="DUF1232"/>
    <property type="match status" value="1"/>
</dbReference>
<sequence>MDPKKYAKKINIDPKKAEKGLKTTRDWVLMIGAALYILSPLDLIPEAIFGVFGLVDDALVMLLAVMFYLSKYDYMKSWTKKFRKA</sequence>
<proteinExistence type="predicted"/>
<dbReference type="Proteomes" id="UP000244005">
    <property type="component" value="Unassembled WGS sequence"/>
</dbReference>
<evidence type="ECO:0000256" key="1">
    <source>
        <dbReference type="ARBA" id="ARBA00004127"/>
    </source>
</evidence>
<dbReference type="EMBL" id="KZ772710">
    <property type="protein sequence ID" value="PTQ40651.1"/>
    <property type="molecule type" value="Genomic_DNA"/>
</dbReference>
<accession>A0A2R6X3H7</accession>
<evidence type="ECO:0000259" key="6">
    <source>
        <dbReference type="Pfam" id="PF06803"/>
    </source>
</evidence>
<gene>
    <name evidence="7" type="ORF">MARPO_0038s0011</name>
</gene>
<keyword evidence="4 5" id="KW-0472">Membrane</keyword>
<dbReference type="InterPro" id="IPR010652">
    <property type="entry name" value="DUF1232"/>
</dbReference>
<feature type="transmembrane region" description="Helical" evidence="5">
    <location>
        <begin position="24"/>
        <end position="41"/>
    </location>
</feature>
<evidence type="ECO:0000256" key="4">
    <source>
        <dbReference type="ARBA" id="ARBA00023136"/>
    </source>
</evidence>
<name>A0A2R6X3H7_MARPO</name>